<evidence type="ECO:0000256" key="19">
    <source>
        <dbReference type="SAM" id="MobiDB-lite"/>
    </source>
</evidence>
<evidence type="ECO:0000256" key="16">
    <source>
        <dbReference type="PIRSR" id="PIRSR606539-3"/>
    </source>
</evidence>
<dbReference type="InterPro" id="IPR018303">
    <property type="entry name" value="ATPase_P-typ_P_site"/>
</dbReference>
<name>A0A165EA02_9BASI</name>
<feature type="compositionally biased region" description="Basic and acidic residues" evidence="19">
    <location>
        <begin position="206"/>
        <end position="224"/>
    </location>
</feature>
<feature type="binding site" evidence="16">
    <location>
        <position position="1021"/>
    </location>
    <ligand>
        <name>Mg(2+)</name>
        <dbReference type="ChEBI" id="CHEBI:18420"/>
    </ligand>
</feature>
<feature type="transmembrane region" description="Helical" evidence="17">
    <location>
        <begin position="1195"/>
        <end position="1215"/>
    </location>
</feature>
<feature type="region of interest" description="Disordered" evidence="19">
    <location>
        <begin position="153"/>
        <end position="174"/>
    </location>
</feature>
<feature type="compositionally biased region" description="Polar residues" evidence="19">
    <location>
        <begin position="1392"/>
        <end position="1405"/>
    </location>
</feature>
<feature type="binding site" evidence="15">
    <location>
        <position position="689"/>
    </location>
    <ligand>
        <name>ATP</name>
        <dbReference type="ChEBI" id="CHEBI:30616"/>
    </ligand>
</feature>
<evidence type="ECO:0000259" key="21">
    <source>
        <dbReference type="Pfam" id="PF16212"/>
    </source>
</evidence>
<dbReference type="GO" id="GO:0005886">
    <property type="term" value="C:plasma membrane"/>
    <property type="evidence" value="ECO:0007669"/>
    <property type="project" value="TreeGrafter"/>
</dbReference>
<dbReference type="SUPFAM" id="SSF81653">
    <property type="entry name" value="Calcium ATPase, transduction domain A"/>
    <property type="match status" value="1"/>
</dbReference>
<feature type="binding site" evidence="15">
    <location>
        <position position="829"/>
    </location>
    <ligand>
        <name>ATP</name>
        <dbReference type="ChEBI" id="CHEBI:30616"/>
    </ligand>
</feature>
<dbReference type="GO" id="GO:0140326">
    <property type="term" value="F:ATPase-coupled intramembrane lipid transporter activity"/>
    <property type="evidence" value="ECO:0007669"/>
    <property type="project" value="UniProtKB-EC"/>
</dbReference>
<dbReference type="Pfam" id="PF16212">
    <property type="entry name" value="PhoLip_ATPase_C"/>
    <property type="match status" value="1"/>
</dbReference>
<evidence type="ECO:0000256" key="6">
    <source>
        <dbReference type="ARBA" id="ARBA00022741"/>
    </source>
</evidence>
<dbReference type="InterPro" id="IPR044492">
    <property type="entry name" value="P_typ_ATPase_HD_dom"/>
</dbReference>
<feature type="binding site" evidence="15">
    <location>
        <position position="715"/>
    </location>
    <ligand>
        <name>ATP</name>
        <dbReference type="ChEBI" id="CHEBI:30616"/>
    </ligand>
</feature>
<accession>A0A165EA02</accession>
<comment type="catalytic activity">
    <reaction evidence="12 17">
        <text>ATP + H2O + phospholipidSide 1 = ADP + phosphate + phospholipidSide 2.</text>
        <dbReference type="EC" id="7.6.2.1"/>
    </reaction>
</comment>
<comment type="cofactor">
    <cofactor evidence="16">
        <name>Mg(2+)</name>
        <dbReference type="ChEBI" id="CHEBI:18420"/>
    </cofactor>
</comment>
<evidence type="ECO:0000259" key="20">
    <source>
        <dbReference type="Pfam" id="PF16209"/>
    </source>
</evidence>
<feature type="transmembrane region" description="Helical" evidence="17">
    <location>
        <begin position="1268"/>
        <end position="1288"/>
    </location>
</feature>
<evidence type="ECO:0000256" key="14">
    <source>
        <dbReference type="PIRSR" id="PIRSR606539-1"/>
    </source>
</evidence>
<feature type="region of interest" description="Disordered" evidence="19">
    <location>
        <begin position="1330"/>
        <end position="1415"/>
    </location>
</feature>
<evidence type="ECO:0000256" key="12">
    <source>
        <dbReference type="ARBA" id="ARBA00034036"/>
    </source>
</evidence>
<feature type="transmembrane region" description="Helical" evidence="17">
    <location>
        <begin position="1110"/>
        <end position="1131"/>
    </location>
</feature>
<feature type="coiled-coil region" evidence="18">
    <location>
        <begin position="770"/>
        <end position="797"/>
    </location>
</feature>
<keyword evidence="11 17" id="KW-0472">Membrane</keyword>
<keyword evidence="7 15" id="KW-0067">ATP-binding</keyword>
<feature type="transmembrane region" description="Helical" evidence="17">
    <location>
        <begin position="124"/>
        <end position="142"/>
    </location>
</feature>
<comment type="similarity">
    <text evidence="2 17">Belongs to the cation transport ATPase (P-type) (TC 3.A.3) family. Type IV subfamily.</text>
</comment>
<dbReference type="InterPro" id="IPR032631">
    <property type="entry name" value="P-type_ATPase_N"/>
</dbReference>
<dbReference type="InterPro" id="IPR023214">
    <property type="entry name" value="HAD_sf"/>
</dbReference>
<proteinExistence type="inferred from homology"/>
<dbReference type="GO" id="GO:0000287">
    <property type="term" value="F:magnesium ion binding"/>
    <property type="evidence" value="ECO:0007669"/>
    <property type="project" value="UniProtKB-UniRule"/>
</dbReference>
<organism evidence="22 23">
    <name type="scientific">Calocera cornea HHB12733</name>
    <dbReference type="NCBI Taxonomy" id="1353952"/>
    <lineage>
        <taxon>Eukaryota</taxon>
        <taxon>Fungi</taxon>
        <taxon>Dikarya</taxon>
        <taxon>Basidiomycota</taxon>
        <taxon>Agaricomycotina</taxon>
        <taxon>Dacrymycetes</taxon>
        <taxon>Dacrymycetales</taxon>
        <taxon>Dacrymycetaceae</taxon>
        <taxon>Calocera</taxon>
    </lineage>
</organism>
<evidence type="ECO:0000256" key="8">
    <source>
        <dbReference type="ARBA" id="ARBA00022842"/>
    </source>
</evidence>
<feature type="binding site" evidence="16">
    <location>
        <position position="532"/>
    </location>
    <ligand>
        <name>Mg(2+)</name>
        <dbReference type="ChEBI" id="CHEBI:18420"/>
    </ligand>
</feature>
<feature type="domain" description="P-type ATPase N-terminal" evidence="20">
    <location>
        <begin position="73"/>
        <end position="126"/>
    </location>
</feature>
<dbReference type="EMBL" id="KV424014">
    <property type="protein sequence ID" value="KZT54419.1"/>
    <property type="molecule type" value="Genomic_DNA"/>
</dbReference>
<dbReference type="NCBIfam" id="TIGR01494">
    <property type="entry name" value="ATPase_P-type"/>
    <property type="match status" value="1"/>
</dbReference>
<feature type="compositionally biased region" description="Basic and acidic residues" evidence="19">
    <location>
        <begin position="553"/>
        <end position="564"/>
    </location>
</feature>
<keyword evidence="23" id="KW-1185">Reference proteome</keyword>
<evidence type="ECO:0000256" key="15">
    <source>
        <dbReference type="PIRSR" id="PIRSR606539-2"/>
    </source>
</evidence>
<feature type="compositionally biased region" description="Low complexity" evidence="19">
    <location>
        <begin position="572"/>
        <end position="583"/>
    </location>
</feature>
<keyword evidence="8 16" id="KW-0460">Magnesium</keyword>
<feature type="transmembrane region" description="Helical" evidence="17">
    <location>
        <begin position="1227"/>
        <end position="1248"/>
    </location>
</feature>
<dbReference type="InterPro" id="IPR032630">
    <property type="entry name" value="P_typ_ATPase_c"/>
</dbReference>
<evidence type="ECO:0000313" key="22">
    <source>
        <dbReference type="EMBL" id="KZT54419.1"/>
    </source>
</evidence>
<feature type="binding site" evidence="15">
    <location>
        <position position="995"/>
    </location>
    <ligand>
        <name>ATP</name>
        <dbReference type="ChEBI" id="CHEBI:30616"/>
    </ligand>
</feature>
<dbReference type="Gene3D" id="3.40.50.1000">
    <property type="entry name" value="HAD superfamily/HAD-like"/>
    <property type="match status" value="2"/>
</dbReference>
<feature type="binding site" evidence="16">
    <location>
        <position position="530"/>
    </location>
    <ligand>
        <name>Mg(2+)</name>
        <dbReference type="ChEBI" id="CHEBI:18420"/>
    </ligand>
</feature>
<evidence type="ECO:0000256" key="4">
    <source>
        <dbReference type="ARBA" id="ARBA00022692"/>
    </source>
</evidence>
<dbReference type="FunFam" id="3.40.1110.10:FF:000087">
    <property type="entry name" value="Phospholipid-transporting ATPase"/>
    <property type="match status" value="1"/>
</dbReference>
<dbReference type="Gene3D" id="3.40.1110.10">
    <property type="entry name" value="Calcium-transporting ATPase, cytoplasmic domain N"/>
    <property type="match status" value="2"/>
</dbReference>
<feature type="compositionally biased region" description="Polar residues" evidence="19">
    <location>
        <begin position="159"/>
        <end position="174"/>
    </location>
</feature>
<evidence type="ECO:0000256" key="13">
    <source>
        <dbReference type="ARBA" id="ARBA00049128"/>
    </source>
</evidence>
<dbReference type="InterPro" id="IPR023298">
    <property type="entry name" value="ATPase_P-typ_TM_dom_sf"/>
</dbReference>
<evidence type="ECO:0000256" key="3">
    <source>
        <dbReference type="ARBA" id="ARBA00022553"/>
    </source>
</evidence>
<sequence>MARSKQPKKAPTPKSRKKSSGWMSALGDLSAERLIERLFSSKPRPSGPRTIYINENLPDECYEHNKPGGKVKKTCIYNTNQALTSKYSLITFIPRNLLEQFRRIANVFFLGIDILQFFPKFSTISAGLVILPLIIILAITAAKDGYEDVKRHQSDRHVNQSPTHALTGGNYVNPNQMGRKARTYRIPNPFRRKKVIDEEKIAEDEKELRRTHTAQSERHRREAELGSGVVTPRAQGDDYDEPPEAASTASGNTPHFGRTVWEDVQVGSFIKIYNNESVPADIVICATSEPENVAFVETKNLDGETNLKSRHAVDALTYLRNANECMLAQFRIECEAPHVDMYKLNSAVVMYGEDASVKHAIDAQMCILRGTVLRNTEWVIGVVLYTGLDTKIMLNSGGTPSKRSKVERQMNPQVMVNLLLLAVISIVCAIADSQIEKQRQPQGAYWLYDDNRPGDNPSINGVITFLQALITFQNVIPISLYISIEFVRTCQAAFIYFDKEIWYEKTDSATLARSWNLSDDLGQIEYIMSDKTGTLTQNKMLFRQCSIGGKIYKGEPEDTDDEKRAKAKAKSLETSSQSSSEATKLPAEVLARFVDPDLEADLRATDTNGAHSRSLIGFFNVLGLCHTVLAGQDANGKLEYKAQSPDEAALVQAAADVGFIFKGRDKEVLKIQTPFAAEEQYELLNVLEFTSARKRMSVVIRRIDGDDHRLLLLSKGADNVIFERLAKGQTEIRSQTDEHLQYFASLGLRTLCLAYRVLDEAEYDAWSKEYHDAEVVLENREEKIDEVSDKLEKDLRLLGATAIEDKLQDGVPEAIADLKRAGIKVWVATGDKLETAISIGYSTNLLAKEANLIIVRGTGGDPDRSPVYDQLRGAADEFFPEEQIEEFHPEVLPPDELAHYQRPTILRRLSSHASHPHDGPLSSSSQHSQHPLGGGPLRRFNTGVSSLVGPDNGHKPGGFSLVIDGSGLAEALAEDWSKEMLLQVSTRCEAVVCCRVSPKQKAQIVHLVKDGMGAMCLAIGDGANDVSMIQAADIGVGITGEEGLQAVNSSDYAIAQFRFLTRLLFVHGHWSYIRNSNMILNFFYKNIVAIGVLFWFQIYCEWSTTYVFEYTYLLFWNVFWSLCPVIAIGIFDRNIDDDILVALPELYRYGREGRWFGGWRFTIYMLEAGFQSIVIFFFILYAYTSTSSRNDGWDIDMYEFSTTMVISCVMAVNLYNGINTYAWTGWVWFAIIIGPLLCWLYTIIYNVIPPTSFFTFVYGDNNFLFPSAYYWFGLLQTLLVAMLPRYIWKTIKEGYLADDIDIMRQIRAFHPEIDVKNDPRLGGRLKSKAMTGQEELQHRQPPEGAFEPASDAAQATDLPRPSFDSNAPRSPGVLSQSSHNYPPTSDRMYGQRQATGSRTDMSTGRRSLGQDRGFDFSQEEGGIAIQRMQSHLSEASQRRRQEKGSRNFASRLLHGTSPRKERSSGGGGSSNVLPPFIRRSIRRKDTPPKPTVAAPEPQQPPT</sequence>
<keyword evidence="5 16" id="KW-0479">Metal-binding</keyword>
<feature type="binding site" evidence="15">
    <location>
        <position position="647"/>
    </location>
    <ligand>
        <name>ATP</name>
        <dbReference type="ChEBI" id="CHEBI:30616"/>
    </ligand>
</feature>
<evidence type="ECO:0000256" key="11">
    <source>
        <dbReference type="ARBA" id="ARBA00023136"/>
    </source>
</evidence>
<dbReference type="EC" id="7.6.2.1" evidence="17"/>
<feature type="region of interest" description="Disordered" evidence="19">
    <location>
        <begin position="911"/>
        <end position="951"/>
    </location>
</feature>
<evidence type="ECO:0000256" key="2">
    <source>
        <dbReference type="ARBA" id="ARBA00008109"/>
    </source>
</evidence>
<feature type="compositionally biased region" description="Polar residues" evidence="19">
    <location>
        <begin position="1363"/>
        <end position="1383"/>
    </location>
</feature>
<feature type="region of interest" description="Disordered" evidence="19">
    <location>
        <begin position="553"/>
        <end position="583"/>
    </location>
</feature>
<dbReference type="SFLD" id="SFLDF00027">
    <property type="entry name" value="p-type_atpase"/>
    <property type="match status" value="1"/>
</dbReference>
<dbReference type="GO" id="GO:0045332">
    <property type="term" value="P:phospholipid translocation"/>
    <property type="evidence" value="ECO:0007669"/>
    <property type="project" value="TreeGrafter"/>
</dbReference>
<keyword evidence="9 17" id="KW-1278">Translocase</keyword>
<keyword evidence="4 17" id="KW-0812">Transmembrane</keyword>
<feature type="domain" description="P-type ATPase C-terminal" evidence="21">
    <location>
        <begin position="1047"/>
        <end position="1295"/>
    </location>
</feature>
<dbReference type="InterPro" id="IPR036412">
    <property type="entry name" value="HAD-like_sf"/>
</dbReference>
<feature type="binding site" evidence="15">
    <location>
        <position position="749"/>
    </location>
    <ligand>
        <name>ATP</name>
        <dbReference type="ChEBI" id="CHEBI:30616"/>
    </ligand>
</feature>
<feature type="binding site" evidence="15">
    <location>
        <position position="1001"/>
    </location>
    <ligand>
        <name>ATP</name>
        <dbReference type="ChEBI" id="CHEBI:30616"/>
    </ligand>
</feature>
<feature type="compositionally biased region" description="Basic and acidic residues" evidence="19">
    <location>
        <begin position="1436"/>
        <end position="1445"/>
    </location>
</feature>
<keyword evidence="3" id="KW-0597">Phosphoprotein</keyword>
<dbReference type="SUPFAM" id="SSF56784">
    <property type="entry name" value="HAD-like"/>
    <property type="match status" value="1"/>
</dbReference>
<dbReference type="PROSITE" id="PS00154">
    <property type="entry name" value="ATPASE_E1_E2"/>
    <property type="match status" value="1"/>
</dbReference>
<feature type="binding site" evidence="15">
    <location>
        <position position="1024"/>
    </location>
    <ligand>
        <name>ATP</name>
        <dbReference type="ChEBI" id="CHEBI:30616"/>
    </ligand>
</feature>
<dbReference type="PANTHER" id="PTHR24092:SF153">
    <property type="entry name" value="PHOSPHOLIPID-TRANSPORTING ATPASE"/>
    <property type="match status" value="1"/>
</dbReference>
<dbReference type="Gene3D" id="2.70.150.10">
    <property type="entry name" value="Calcium-transporting ATPase, cytoplasmic transduction domain A"/>
    <property type="match status" value="1"/>
</dbReference>
<gene>
    <name evidence="22" type="ORF">CALCODRAFT_13686</name>
</gene>
<feature type="binding site" evidence="15">
    <location>
        <position position="830"/>
    </location>
    <ligand>
        <name>ATP</name>
        <dbReference type="ChEBI" id="CHEBI:30616"/>
    </ligand>
</feature>
<dbReference type="PRINTS" id="PR00119">
    <property type="entry name" value="CATATPASE"/>
</dbReference>
<evidence type="ECO:0000256" key="9">
    <source>
        <dbReference type="ARBA" id="ARBA00022967"/>
    </source>
</evidence>
<feature type="transmembrane region" description="Helical" evidence="17">
    <location>
        <begin position="1079"/>
        <end position="1098"/>
    </location>
</feature>
<dbReference type="NCBIfam" id="TIGR01652">
    <property type="entry name" value="ATPase-Plipid"/>
    <property type="match status" value="1"/>
</dbReference>
<dbReference type="SUPFAM" id="SSF81665">
    <property type="entry name" value="Calcium ATPase, transmembrane domain M"/>
    <property type="match status" value="1"/>
</dbReference>
<evidence type="ECO:0000256" key="18">
    <source>
        <dbReference type="SAM" id="Coils"/>
    </source>
</evidence>
<dbReference type="GO" id="GO:0005524">
    <property type="term" value="F:ATP binding"/>
    <property type="evidence" value="ECO:0007669"/>
    <property type="project" value="UniProtKB-UniRule"/>
</dbReference>
<feature type="region of interest" description="Disordered" evidence="19">
    <location>
        <begin position="204"/>
        <end position="256"/>
    </location>
</feature>
<comment type="subcellular location">
    <subcellularLocation>
        <location evidence="1 17">Membrane</location>
        <topology evidence="1 17">Multi-pass membrane protein</topology>
    </subcellularLocation>
</comment>
<feature type="active site" description="4-aspartylphosphate intermediate" evidence="14">
    <location>
        <position position="530"/>
    </location>
</feature>
<feature type="region of interest" description="Disordered" evidence="19">
    <location>
        <begin position="1"/>
        <end position="24"/>
    </location>
</feature>
<feature type="binding site" evidence="16">
    <location>
        <position position="1025"/>
    </location>
    <ligand>
        <name>Mg(2+)</name>
        <dbReference type="ChEBI" id="CHEBI:18420"/>
    </ligand>
</feature>
<dbReference type="InterPro" id="IPR023299">
    <property type="entry name" value="ATPase_P-typ_cyto_dom_N"/>
</dbReference>
<protein>
    <recommendedName>
        <fullName evidence="17">Phospholipid-transporting ATPase</fullName>
        <ecNumber evidence="17">7.6.2.1</ecNumber>
    </recommendedName>
</protein>
<comment type="catalytic activity">
    <reaction evidence="13">
        <text>a 1,2-diacyl-sn-glycero-3-phosphoethanolamine(out) + ATP + H2O = a 1,2-diacyl-sn-glycero-3-phosphoethanolamine(in) + ADP + phosphate + H(+)</text>
        <dbReference type="Rhea" id="RHEA:66132"/>
        <dbReference type="ChEBI" id="CHEBI:15377"/>
        <dbReference type="ChEBI" id="CHEBI:15378"/>
        <dbReference type="ChEBI" id="CHEBI:30616"/>
        <dbReference type="ChEBI" id="CHEBI:43474"/>
        <dbReference type="ChEBI" id="CHEBI:64612"/>
        <dbReference type="ChEBI" id="CHEBI:456216"/>
    </reaction>
    <physiologicalReaction direction="left-to-right" evidence="13">
        <dbReference type="Rhea" id="RHEA:66133"/>
    </physiologicalReaction>
</comment>
<dbReference type="SUPFAM" id="SSF81660">
    <property type="entry name" value="Metal cation-transporting ATPase, ATP-binding domain N"/>
    <property type="match status" value="1"/>
</dbReference>
<feature type="binding site" evidence="15">
    <location>
        <position position="530"/>
    </location>
    <ligand>
        <name>ATP</name>
        <dbReference type="ChEBI" id="CHEBI:30616"/>
    </ligand>
</feature>
<evidence type="ECO:0000256" key="17">
    <source>
        <dbReference type="RuleBase" id="RU362033"/>
    </source>
</evidence>
<feature type="transmembrane region" description="Helical" evidence="17">
    <location>
        <begin position="414"/>
        <end position="431"/>
    </location>
</feature>
<feature type="binding site" evidence="15">
    <location>
        <position position="532"/>
    </location>
    <ligand>
        <name>ATP</name>
        <dbReference type="ChEBI" id="CHEBI:30616"/>
    </ligand>
</feature>
<dbReference type="SFLD" id="SFLDG00002">
    <property type="entry name" value="C1.7:_P-type_atpase_like"/>
    <property type="match status" value="1"/>
</dbReference>
<feature type="compositionally biased region" description="Low complexity" evidence="19">
    <location>
        <begin position="919"/>
        <end position="931"/>
    </location>
</feature>
<feature type="region of interest" description="Disordered" evidence="19">
    <location>
        <begin position="1430"/>
        <end position="1502"/>
    </location>
</feature>
<dbReference type="SFLD" id="SFLDS00003">
    <property type="entry name" value="Haloacid_Dehalogenase"/>
    <property type="match status" value="1"/>
</dbReference>
<feature type="binding site" evidence="15">
    <location>
        <position position="831"/>
    </location>
    <ligand>
        <name>ATP</name>
        <dbReference type="ChEBI" id="CHEBI:30616"/>
    </ligand>
</feature>
<dbReference type="InterPro" id="IPR008250">
    <property type="entry name" value="ATPase_P-typ_transduc_dom_A_sf"/>
</dbReference>
<dbReference type="OrthoDB" id="377733at2759"/>
<reference evidence="22 23" key="1">
    <citation type="journal article" date="2016" name="Mol. Biol. Evol.">
        <title>Comparative Genomics of Early-Diverging Mushroom-Forming Fungi Provides Insights into the Origins of Lignocellulose Decay Capabilities.</title>
        <authorList>
            <person name="Nagy L.G."/>
            <person name="Riley R."/>
            <person name="Tritt A."/>
            <person name="Adam C."/>
            <person name="Daum C."/>
            <person name="Floudas D."/>
            <person name="Sun H."/>
            <person name="Yadav J.S."/>
            <person name="Pangilinan J."/>
            <person name="Larsson K.H."/>
            <person name="Matsuura K."/>
            <person name="Barry K."/>
            <person name="Labutti K."/>
            <person name="Kuo R."/>
            <person name="Ohm R.A."/>
            <person name="Bhattacharya S.S."/>
            <person name="Shirouzu T."/>
            <person name="Yoshinaga Y."/>
            <person name="Martin F.M."/>
            <person name="Grigoriev I.V."/>
            <person name="Hibbett D.S."/>
        </authorList>
    </citation>
    <scope>NUCLEOTIDE SEQUENCE [LARGE SCALE GENOMIC DNA]</scope>
    <source>
        <strain evidence="22 23">HHB12733</strain>
    </source>
</reference>
<feature type="binding site" evidence="15">
    <location>
        <position position="531"/>
    </location>
    <ligand>
        <name>ATP</name>
        <dbReference type="ChEBI" id="CHEBI:30616"/>
    </ligand>
</feature>
<dbReference type="InterPro" id="IPR006539">
    <property type="entry name" value="P-type_ATPase_IV"/>
</dbReference>
<dbReference type="STRING" id="1353952.A0A165EA02"/>
<dbReference type="Proteomes" id="UP000076842">
    <property type="component" value="Unassembled WGS sequence"/>
</dbReference>
<keyword evidence="18" id="KW-0175">Coiled coil</keyword>
<evidence type="ECO:0000256" key="5">
    <source>
        <dbReference type="ARBA" id="ARBA00022723"/>
    </source>
</evidence>
<dbReference type="InterPro" id="IPR001757">
    <property type="entry name" value="P_typ_ATPase"/>
</dbReference>
<dbReference type="PANTHER" id="PTHR24092">
    <property type="entry name" value="PROBABLE PHOSPHOLIPID-TRANSPORTING ATPASE"/>
    <property type="match status" value="1"/>
</dbReference>
<dbReference type="InParanoid" id="A0A165EA02"/>
<evidence type="ECO:0000256" key="7">
    <source>
        <dbReference type="ARBA" id="ARBA00022840"/>
    </source>
</evidence>
<feature type="binding site" evidence="15">
    <location>
        <position position="1025"/>
    </location>
    <ligand>
        <name>ATP</name>
        <dbReference type="ChEBI" id="CHEBI:30616"/>
    </ligand>
</feature>
<evidence type="ECO:0000256" key="1">
    <source>
        <dbReference type="ARBA" id="ARBA00004141"/>
    </source>
</evidence>
<feature type="transmembrane region" description="Helical" evidence="17">
    <location>
        <begin position="1161"/>
        <end position="1183"/>
    </location>
</feature>
<keyword evidence="10 17" id="KW-1133">Transmembrane helix</keyword>
<dbReference type="GO" id="GO:0016887">
    <property type="term" value="F:ATP hydrolysis activity"/>
    <property type="evidence" value="ECO:0007669"/>
    <property type="project" value="InterPro"/>
</dbReference>
<evidence type="ECO:0000313" key="23">
    <source>
        <dbReference type="Proteomes" id="UP000076842"/>
    </source>
</evidence>
<keyword evidence="6 15" id="KW-0547">Nucleotide-binding</keyword>
<evidence type="ECO:0000256" key="10">
    <source>
        <dbReference type="ARBA" id="ARBA00022989"/>
    </source>
</evidence>
<dbReference type="Pfam" id="PF16209">
    <property type="entry name" value="PhoLip_ATPase_N"/>
    <property type="match status" value="1"/>
</dbReference>
<dbReference type="Pfam" id="PF13246">
    <property type="entry name" value="Cation_ATPase"/>
    <property type="match status" value="1"/>
</dbReference>